<dbReference type="InterPro" id="IPR019190">
    <property type="entry name" value="EXOV"/>
</dbReference>
<keyword evidence="4" id="KW-0408">Iron</keyword>
<comment type="cofactor">
    <cofactor evidence="1">
        <name>[4Fe-4S] cluster</name>
        <dbReference type="ChEBI" id="CHEBI:49883"/>
    </cofactor>
</comment>
<dbReference type="Pfam" id="PF09810">
    <property type="entry name" value="Exo5"/>
    <property type="match status" value="1"/>
</dbReference>
<keyword evidence="4" id="KW-0004">4Fe-4S</keyword>
<dbReference type="GeneID" id="41966746"/>
<evidence type="ECO:0000256" key="5">
    <source>
        <dbReference type="ARBA" id="ARBA00022722"/>
    </source>
</evidence>
<evidence type="ECO:0008006" key="10">
    <source>
        <dbReference type="Google" id="ProtNLM"/>
    </source>
</evidence>
<keyword evidence="4" id="KW-0411">Iron-sulfur</keyword>
<sequence>MARSNVQDDEDEFGWDLSLEDELLLSNIADHAQDPARRPRSSSAGSETTITTITTVDQRATAKRLLPARTSNNTVPNLQADITAAFPASPWTEAIDIDSVADTASIGPRLGYDNGAHTARLGRFDSQRHVSSGSTVSNISEQSTKIVYGKQADVRYPDLSIPLSAIKPAPSADIEDLPQSSSAGNEAAKPLKSPLARFRTFPRKPLSVTDFSSLVWCEQQHEYTLTRLGGRKPRTAAMKGGTKIHEQLEREVYRTVRVEVMTKEDAFGLKIWNIIQGLRTLRDDGLTRELEVWGLVDGHVVNGLIDGLSVQHPDPQFEEELLSQSGSQEEAAGLSENHKITDFFTGVNPSQDLRGPARKVWLFDVKTRGHWSLPSKVHLRPAMIQLYLYHRFLADMAACRLDYLHVYRRYGLDPDLPFSDLFLAQIGSLHDEVFQDSSSTPPSPDSSSQDSEYSSETEATTTATSAPSSMPADERLRYRSLRQLIPLLKSELKQTFPRGEASLGQVVSIEYRYRGLPKRKKEINIDLSMEDEEDSDVGALIGHHNFDVADENLPSCLEDHMEWWRGERPANGVPVEEADKCRYCQFADICEWRAENHLKLLEESRQRKARTAASVQKGKWRKYA</sequence>
<reference evidence="9" key="2">
    <citation type="submission" date="2019-10" db="EMBL/GenBank/DDBJ databases">
        <authorList>
            <consortium name="NCBI Genome Project"/>
        </authorList>
    </citation>
    <scope>NUCLEOTIDE SEQUENCE</scope>
    <source>
        <strain evidence="9">NI907</strain>
    </source>
</reference>
<dbReference type="Proteomes" id="UP000515153">
    <property type="component" value="Chromosome V"/>
</dbReference>
<proteinExistence type="inferred from homology"/>
<dbReference type="GO" id="GO:0036297">
    <property type="term" value="P:interstrand cross-link repair"/>
    <property type="evidence" value="ECO:0007669"/>
    <property type="project" value="TreeGrafter"/>
</dbReference>
<dbReference type="AlphaFoldDB" id="A0A6P8AP39"/>
<dbReference type="KEGG" id="pgri:PgNI_11882"/>
<dbReference type="GO" id="GO:0005739">
    <property type="term" value="C:mitochondrion"/>
    <property type="evidence" value="ECO:0007669"/>
    <property type="project" value="TreeGrafter"/>
</dbReference>
<reference evidence="9" key="3">
    <citation type="submission" date="2025-08" db="UniProtKB">
        <authorList>
            <consortium name="RefSeq"/>
        </authorList>
    </citation>
    <scope>IDENTIFICATION</scope>
    <source>
        <strain evidence="9">NI907</strain>
    </source>
</reference>
<evidence type="ECO:0000256" key="2">
    <source>
        <dbReference type="ARBA" id="ARBA00009797"/>
    </source>
</evidence>
<gene>
    <name evidence="9" type="ORF">PgNI_11882</name>
</gene>
<protein>
    <recommendedName>
        <fullName evidence="10">Exonuclease V</fullName>
    </recommendedName>
</protein>
<keyword evidence="5" id="KW-0540">Nuclease</keyword>
<feature type="compositionally biased region" description="Low complexity" evidence="7">
    <location>
        <begin position="41"/>
        <end position="50"/>
    </location>
</feature>
<evidence type="ECO:0000256" key="3">
    <source>
        <dbReference type="ARBA" id="ARBA00011245"/>
    </source>
</evidence>
<evidence type="ECO:0000256" key="4">
    <source>
        <dbReference type="ARBA" id="ARBA00022485"/>
    </source>
</evidence>
<accession>A0A6P8AP39</accession>
<dbReference type="RefSeq" id="XP_030976658.1">
    <property type="nucleotide sequence ID" value="XM_031131841.1"/>
</dbReference>
<keyword evidence="6" id="KW-0378">Hydrolase</keyword>
<dbReference type="GO" id="GO:0051539">
    <property type="term" value="F:4 iron, 4 sulfur cluster binding"/>
    <property type="evidence" value="ECO:0007669"/>
    <property type="project" value="UniProtKB-KW"/>
</dbReference>
<feature type="region of interest" description="Disordered" evidence="7">
    <location>
        <begin position="30"/>
        <end position="50"/>
    </location>
</feature>
<evidence type="ECO:0000256" key="6">
    <source>
        <dbReference type="ARBA" id="ARBA00022839"/>
    </source>
</evidence>
<name>A0A6P8AP39_PYRGI</name>
<dbReference type="GO" id="GO:0005634">
    <property type="term" value="C:nucleus"/>
    <property type="evidence" value="ECO:0007669"/>
    <property type="project" value="TreeGrafter"/>
</dbReference>
<keyword evidence="4" id="KW-0479">Metal-binding</keyword>
<evidence type="ECO:0000313" key="9">
    <source>
        <dbReference type="RefSeq" id="XP_030976658.1"/>
    </source>
</evidence>
<evidence type="ECO:0000313" key="8">
    <source>
        <dbReference type="Proteomes" id="UP000515153"/>
    </source>
</evidence>
<feature type="compositionally biased region" description="Low complexity" evidence="7">
    <location>
        <begin position="435"/>
        <end position="469"/>
    </location>
</feature>
<organism evidence="8 9">
    <name type="scientific">Pyricularia grisea</name>
    <name type="common">Crabgrass-specific blast fungus</name>
    <name type="synonym">Magnaporthe grisea</name>
    <dbReference type="NCBI Taxonomy" id="148305"/>
    <lineage>
        <taxon>Eukaryota</taxon>
        <taxon>Fungi</taxon>
        <taxon>Dikarya</taxon>
        <taxon>Ascomycota</taxon>
        <taxon>Pezizomycotina</taxon>
        <taxon>Sordariomycetes</taxon>
        <taxon>Sordariomycetidae</taxon>
        <taxon>Magnaporthales</taxon>
        <taxon>Pyriculariaceae</taxon>
        <taxon>Pyricularia</taxon>
    </lineage>
</organism>
<dbReference type="PANTHER" id="PTHR14464">
    <property type="entry name" value="EXONUCLEASE V"/>
    <property type="match status" value="1"/>
</dbReference>
<comment type="similarity">
    <text evidence="2">Belongs to the EXO5 family.</text>
</comment>
<dbReference type="PANTHER" id="PTHR14464:SF4">
    <property type="entry name" value="EXONUCLEASE V"/>
    <property type="match status" value="1"/>
</dbReference>
<evidence type="ECO:0000256" key="1">
    <source>
        <dbReference type="ARBA" id="ARBA00001966"/>
    </source>
</evidence>
<keyword evidence="6" id="KW-0269">Exonuclease</keyword>
<keyword evidence="8" id="KW-1185">Reference proteome</keyword>
<reference evidence="8 9" key="1">
    <citation type="journal article" date="2019" name="Mol. Biol. Evol.">
        <title>Blast fungal genomes show frequent chromosomal changes, gene gains and losses, and effector gene turnover.</title>
        <authorList>
            <person name="Gomez Luciano L.B."/>
            <person name="Jason Tsai I."/>
            <person name="Chuma I."/>
            <person name="Tosa Y."/>
            <person name="Chen Y.H."/>
            <person name="Li J.Y."/>
            <person name="Li M.Y."/>
            <person name="Jade Lu M.Y."/>
            <person name="Nakayashiki H."/>
            <person name="Li W.H."/>
        </authorList>
    </citation>
    <scope>NUCLEOTIDE SEQUENCE [LARGE SCALE GENOMIC DNA]</scope>
    <source>
        <strain evidence="8 9">NI907</strain>
    </source>
</reference>
<comment type="subunit">
    <text evidence="3">Monomer.</text>
</comment>
<evidence type="ECO:0000256" key="7">
    <source>
        <dbReference type="SAM" id="MobiDB-lite"/>
    </source>
</evidence>
<dbReference type="GO" id="GO:0045145">
    <property type="term" value="F:single-stranded DNA 5'-3' DNA exonuclease activity"/>
    <property type="evidence" value="ECO:0007669"/>
    <property type="project" value="InterPro"/>
</dbReference>
<feature type="region of interest" description="Disordered" evidence="7">
    <location>
        <begin position="433"/>
        <end position="472"/>
    </location>
</feature>